<keyword evidence="2" id="KW-1133">Transmembrane helix</keyword>
<keyword evidence="2" id="KW-0812">Transmembrane</keyword>
<dbReference type="OrthoDB" id="2424643at2759"/>
<evidence type="ECO:0000313" key="4">
    <source>
        <dbReference type="Proteomes" id="UP000726737"/>
    </source>
</evidence>
<gene>
    <name evidence="3" type="ORF">BG011_009352</name>
</gene>
<accession>A0A9P6Q9P4</accession>
<keyword evidence="2" id="KW-0472">Membrane</keyword>
<feature type="compositionally biased region" description="Polar residues" evidence="1">
    <location>
        <begin position="435"/>
        <end position="462"/>
    </location>
</feature>
<name>A0A9P6Q9P4_9FUNG</name>
<protein>
    <submittedName>
        <fullName evidence="3">Uncharacterized protein</fullName>
    </submittedName>
</protein>
<sequence length="587" mass="62602">MSKSPTFTPDCITSDGASLYAISRINQGGYAGVETIVLAKSNANALSILDLTWNVVSTVPQSNHYILTGVASIGSFNCYVDPKGVFTILAGSSKSSPGDQTRNRSRGYQYNPADGGKWSNVDVTDDYKWGIVTNGGMFSMPIGESQVLMHAYRTGITVDTITLAMFNTANMTFVEQNRTWALPDASGTPYYIVAGNNSLYAVSNKLSRNNFLNILPLNPTANPPPLTSVKAIPATIPCEVATGYRARMWVSGSTYYLFCADQDRRSWLITSDGNTIAPAINVNTTIRDPEAFFPLGPEGGPPTWAFLSSDVDTFGLTLSGSNAGSWQEAPYKFTVVGLPGSNSGSGGGGSGGSGGSAGGSSGLSTTGTVAIGISAFMALIIIGSFLLKRCCCGRRNTHHIGASYLSPATAQYSDPQQQPMTQTSPSFPPPPPPTNSDYEYQQQGLESQQPCPPYTSQTLPTMQNSPNPQQHPNPPTSMGHPQSHEDMEAHSTWSPFPSDITTLAFNSPQYTNVHSQDPQLYVAPPPPTSSVLTAQSSLMTMGPRNPQLPNAPGAPQTFNDEPLVTEAVLPADYRRAPQDRLQDHGNQ</sequence>
<keyword evidence="4" id="KW-1185">Reference proteome</keyword>
<evidence type="ECO:0000256" key="1">
    <source>
        <dbReference type="SAM" id="MobiDB-lite"/>
    </source>
</evidence>
<feature type="transmembrane region" description="Helical" evidence="2">
    <location>
        <begin position="369"/>
        <end position="387"/>
    </location>
</feature>
<comment type="caution">
    <text evidence="3">The sequence shown here is derived from an EMBL/GenBank/DDBJ whole genome shotgun (WGS) entry which is preliminary data.</text>
</comment>
<dbReference type="EMBL" id="JAAAJA010000083">
    <property type="protein sequence ID" value="KAG0263059.1"/>
    <property type="molecule type" value="Genomic_DNA"/>
</dbReference>
<organism evidence="3 4">
    <name type="scientific">Mortierella polycephala</name>
    <dbReference type="NCBI Taxonomy" id="41804"/>
    <lineage>
        <taxon>Eukaryota</taxon>
        <taxon>Fungi</taxon>
        <taxon>Fungi incertae sedis</taxon>
        <taxon>Mucoromycota</taxon>
        <taxon>Mortierellomycotina</taxon>
        <taxon>Mortierellomycetes</taxon>
        <taxon>Mortierellales</taxon>
        <taxon>Mortierellaceae</taxon>
        <taxon>Mortierella</taxon>
    </lineage>
</organism>
<evidence type="ECO:0000256" key="2">
    <source>
        <dbReference type="SAM" id="Phobius"/>
    </source>
</evidence>
<feature type="region of interest" description="Disordered" evidence="1">
    <location>
        <begin position="541"/>
        <end position="565"/>
    </location>
</feature>
<feature type="region of interest" description="Disordered" evidence="1">
    <location>
        <begin position="411"/>
        <end position="495"/>
    </location>
</feature>
<proteinExistence type="predicted"/>
<feature type="compositionally biased region" description="Low complexity" evidence="1">
    <location>
        <begin position="413"/>
        <end position="425"/>
    </location>
</feature>
<dbReference type="AlphaFoldDB" id="A0A9P6Q9P4"/>
<evidence type="ECO:0000313" key="3">
    <source>
        <dbReference type="EMBL" id="KAG0263059.1"/>
    </source>
</evidence>
<dbReference type="Proteomes" id="UP000726737">
    <property type="component" value="Unassembled WGS sequence"/>
</dbReference>
<reference evidence="3" key="1">
    <citation type="journal article" date="2020" name="Fungal Divers.">
        <title>Resolving the Mortierellaceae phylogeny through synthesis of multi-gene phylogenetics and phylogenomics.</title>
        <authorList>
            <person name="Vandepol N."/>
            <person name="Liber J."/>
            <person name="Desiro A."/>
            <person name="Na H."/>
            <person name="Kennedy M."/>
            <person name="Barry K."/>
            <person name="Grigoriev I.V."/>
            <person name="Miller A.N."/>
            <person name="O'Donnell K."/>
            <person name="Stajich J.E."/>
            <person name="Bonito G."/>
        </authorList>
    </citation>
    <scope>NUCLEOTIDE SEQUENCE</scope>
    <source>
        <strain evidence="3">KOD948</strain>
    </source>
</reference>